<sequence>MTQNRSVKDHVRWLVQEQTAHCIAVIKGNQPTASAQVKALP</sequence>
<evidence type="ECO:0000313" key="1">
    <source>
        <dbReference type="EMBL" id="MEJ8639928.1"/>
    </source>
</evidence>
<dbReference type="EMBL" id="JBBKAJ010000032">
    <property type="protein sequence ID" value="MEJ8639928.1"/>
    <property type="molecule type" value="Genomic_DNA"/>
</dbReference>
<protein>
    <submittedName>
        <fullName evidence="1">Uncharacterized protein</fullName>
    </submittedName>
</protein>
<organism evidence="1 2">
    <name type="scientific">Streptomyces achmelvichensis</name>
    <dbReference type="NCBI Taxonomy" id="3134111"/>
    <lineage>
        <taxon>Bacteria</taxon>
        <taxon>Bacillati</taxon>
        <taxon>Actinomycetota</taxon>
        <taxon>Actinomycetes</taxon>
        <taxon>Kitasatosporales</taxon>
        <taxon>Streptomycetaceae</taxon>
        <taxon>Streptomyces</taxon>
    </lineage>
</organism>
<keyword evidence="2" id="KW-1185">Reference proteome</keyword>
<proteinExistence type="predicted"/>
<accession>A0ACC6Q8N9</accession>
<comment type="caution">
    <text evidence="1">The sequence shown here is derived from an EMBL/GenBank/DDBJ whole genome shotgun (WGS) entry which is preliminary data.</text>
</comment>
<dbReference type="Proteomes" id="UP001377168">
    <property type="component" value="Unassembled WGS sequence"/>
</dbReference>
<gene>
    <name evidence="1" type="ORF">WKI67_42205</name>
</gene>
<name>A0ACC6Q8N9_9ACTN</name>
<evidence type="ECO:0000313" key="2">
    <source>
        <dbReference type="Proteomes" id="UP001377168"/>
    </source>
</evidence>
<reference evidence="1" key="1">
    <citation type="submission" date="2024-03" db="EMBL/GenBank/DDBJ databases">
        <title>Novel Streptomyces species of biotechnological and ecological value are a feature of Machair soil.</title>
        <authorList>
            <person name="Prole J.R."/>
            <person name="Goodfellow M."/>
            <person name="Allenby N."/>
            <person name="Ward A.C."/>
        </authorList>
    </citation>
    <scope>NUCLEOTIDE SEQUENCE</scope>
    <source>
        <strain evidence="1">MS2.AVA.5</strain>
    </source>
</reference>